<name>A0A0C2RVF4_9BACL</name>
<proteinExistence type="predicted"/>
<dbReference type="EMBL" id="JXRP01000017">
    <property type="protein sequence ID" value="KIL45744.1"/>
    <property type="molecule type" value="Genomic_DNA"/>
</dbReference>
<evidence type="ECO:0000256" key="2">
    <source>
        <dbReference type="ARBA" id="ARBA00023163"/>
    </source>
</evidence>
<dbReference type="InterPro" id="IPR036388">
    <property type="entry name" value="WH-like_DNA-bd_sf"/>
</dbReference>
<organism evidence="4 5">
    <name type="scientific">Jeotgalibacillus soli</name>
    <dbReference type="NCBI Taxonomy" id="889306"/>
    <lineage>
        <taxon>Bacteria</taxon>
        <taxon>Bacillati</taxon>
        <taxon>Bacillota</taxon>
        <taxon>Bacilli</taxon>
        <taxon>Bacillales</taxon>
        <taxon>Caryophanaceae</taxon>
        <taxon>Jeotgalibacillus</taxon>
    </lineage>
</organism>
<keyword evidence="2" id="KW-0804">Transcription</keyword>
<evidence type="ECO:0000256" key="1">
    <source>
        <dbReference type="ARBA" id="ARBA00023015"/>
    </source>
</evidence>
<keyword evidence="1" id="KW-0805">Transcription regulation</keyword>
<dbReference type="GO" id="GO:0003677">
    <property type="term" value="F:DNA binding"/>
    <property type="evidence" value="ECO:0007669"/>
    <property type="project" value="InterPro"/>
</dbReference>
<dbReference type="RefSeq" id="WP_041088478.1">
    <property type="nucleotide sequence ID" value="NZ_JXRP01000017.1"/>
</dbReference>
<dbReference type="OrthoDB" id="8910390at2"/>
<dbReference type="Proteomes" id="UP000031938">
    <property type="component" value="Unassembled WGS sequence"/>
</dbReference>
<dbReference type="SUPFAM" id="SSF46894">
    <property type="entry name" value="C-terminal effector domain of the bipartite response regulators"/>
    <property type="match status" value="1"/>
</dbReference>
<comment type="caution">
    <text evidence="4">The sequence shown here is derived from an EMBL/GenBank/DDBJ whole genome shotgun (WGS) entry which is preliminary data.</text>
</comment>
<feature type="domain" description="HTH luxR-type" evidence="3">
    <location>
        <begin position="89"/>
        <end position="129"/>
    </location>
</feature>
<evidence type="ECO:0000313" key="5">
    <source>
        <dbReference type="Proteomes" id="UP000031938"/>
    </source>
</evidence>
<gene>
    <name evidence="4" type="ORF">KP78_20930</name>
</gene>
<dbReference type="Pfam" id="PF00196">
    <property type="entry name" value="GerE"/>
    <property type="match status" value="1"/>
</dbReference>
<evidence type="ECO:0000259" key="3">
    <source>
        <dbReference type="Pfam" id="PF00196"/>
    </source>
</evidence>
<sequence length="137" mass="15910">MNRQQIESALKDYRWMMNSILLLEEELKHPNAKVTALYGIEAAMPKAQGGPSDPVLQEVCRREKKWNRLDNYREKCAFITSRMHLITNDREIEVLNLTMDGLSNRKIAAHMGFSHTHIKRIQESIVAKLVDKREHVA</sequence>
<dbReference type="STRING" id="889306.KP78_20930"/>
<keyword evidence="5" id="KW-1185">Reference proteome</keyword>
<dbReference type="PATRIC" id="fig|889306.3.peg.2110"/>
<dbReference type="InterPro" id="IPR000792">
    <property type="entry name" value="Tscrpt_reg_LuxR_C"/>
</dbReference>
<dbReference type="InterPro" id="IPR016032">
    <property type="entry name" value="Sig_transdc_resp-reg_C-effctor"/>
</dbReference>
<evidence type="ECO:0000313" key="4">
    <source>
        <dbReference type="EMBL" id="KIL45744.1"/>
    </source>
</evidence>
<dbReference type="GO" id="GO:0006355">
    <property type="term" value="P:regulation of DNA-templated transcription"/>
    <property type="evidence" value="ECO:0007669"/>
    <property type="project" value="InterPro"/>
</dbReference>
<protein>
    <recommendedName>
        <fullName evidence="3">HTH luxR-type domain-containing protein</fullName>
    </recommendedName>
</protein>
<dbReference type="AlphaFoldDB" id="A0A0C2RVF4"/>
<accession>A0A0C2RVF4</accession>
<dbReference type="Gene3D" id="1.10.10.10">
    <property type="entry name" value="Winged helix-like DNA-binding domain superfamily/Winged helix DNA-binding domain"/>
    <property type="match status" value="1"/>
</dbReference>
<reference evidence="4 5" key="1">
    <citation type="submission" date="2015-01" db="EMBL/GenBank/DDBJ databases">
        <title>Genome sequencing of Jeotgalibacillus soli.</title>
        <authorList>
            <person name="Goh K.M."/>
            <person name="Chan K.-G."/>
            <person name="Yaakop A.S."/>
            <person name="Ee R."/>
            <person name="Gan H.M."/>
            <person name="Chan C.S."/>
        </authorList>
    </citation>
    <scope>NUCLEOTIDE SEQUENCE [LARGE SCALE GENOMIC DNA]</scope>
    <source>
        <strain evidence="4 5">P9</strain>
    </source>
</reference>